<dbReference type="Pfam" id="PF01636">
    <property type="entry name" value="APH"/>
    <property type="match status" value="1"/>
</dbReference>
<dbReference type="InterPro" id="IPR002575">
    <property type="entry name" value="Aminoglycoside_PTrfase"/>
</dbReference>
<sequence>MMRLGALLADTWRAPSGEVAVDARVWPRTLRAQFPGAQLRESWVGEGAAFARYASAGGPLFLKYLPAGWRDARAAGRLEREAAYLRDLASGCPVPYAPLLHAARSADRPLAHLLMRDLTDATTGWGYFTDDAAREEGLRDVVRLLAALHAHWAGPGRAALSGEWTWQPEEVLDRNRVARWQDRPGVPDLPAAQRDALLDAAQALPALLRDVPVWTLVHGDIHAGQVMWSRADGTPVLIDYGQVHPSLPGEDLAHLLALRLDAGERARLGGELREIYADALAQAGLPLSPAALRAQERAGLALNLLSTARQTLRRRGSGSGGVAEALARAAQAWSNDTAT</sequence>
<feature type="domain" description="Aminoglycoside phosphotransferase" evidence="1">
    <location>
        <begin position="54"/>
        <end position="277"/>
    </location>
</feature>
<dbReference type="AlphaFoldDB" id="A0A0F7JTX2"/>
<evidence type="ECO:0000313" key="2">
    <source>
        <dbReference type="EMBL" id="AKH18113.1"/>
    </source>
</evidence>
<keyword evidence="2" id="KW-0808">Transferase</keyword>
<protein>
    <submittedName>
        <fullName evidence="2">Aminoglycoside phosphotransferase</fullName>
    </submittedName>
</protein>
<gene>
    <name evidence="2" type="ORF">SY84_15035</name>
</gene>
<organism evidence="2 3">
    <name type="scientific">Deinococcus soli</name>
    <name type="common">ex Cha et al. 2016</name>
    <dbReference type="NCBI Taxonomy" id="1309411"/>
    <lineage>
        <taxon>Bacteria</taxon>
        <taxon>Thermotogati</taxon>
        <taxon>Deinococcota</taxon>
        <taxon>Deinococci</taxon>
        <taxon>Deinococcales</taxon>
        <taxon>Deinococcaceae</taxon>
        <taxon>Deinococcus</taxon>
    </lineage>
</organism>
<evidence type="ECO:0000313" key="3">
    <source>
        <dbReference type="Proteomes" id="UP000034024"/>
    </source>
</evidence>
<dbReference type="EMBL" id="CP011389">
    <property type="protein sequence ID" value="AKH18113.1"/>
    <property type="molecule type" value="Genomic_DNA"/>
</dbReference>
<accession>A0A0F7JTX2</accession>
<dbReference type="Proteomes" id="UP000034024">
    <property type="component" value="Chromosome"/>
</dbReference>
<reference evidence="2 3" key="1">
    <citation type="submission" date="2015-01" db="EMBL/GenBank/DDBJ databases">
        <title>Deinococcus soli/N5/whole genome sequencing.</title>
        <authorList>
            <person name="Kim M.K."/>
            <person name="Srinivasan S."/>
            <person name="Lee J.-J."/>
        </authorList>
    </citation>
    <scope>NUCLEOTIDE SEQUENCE [LARGE SCALE GENOMIC DNA]</scope>
    <source>
        <strain evidence="2 3">N5</strain>
    </source>
</reference>
<proteinExistence type="predicted"/>
<name>A0A0F7JTX2_9DEIO</name>
<dbReference type="PATRIC" id="fig|1309411.5.peg.3069"/>
<dbReference type="KEGG" id="dch:SY84_15035"/>
<dbReference type="GO" id="GO:0016740">
    <property type="term" value="F:transferase activity"/>
    <property type="evidence" value="ECO:0007669"/>
    <property type="project" value="UniProtKB-KW"/>
</dbReference>
<dbReference type="SUPFAM" id="SSF56112">
    <property type="entry name" value="Protein kinase-like (PK-like)"/>
    <property type="match status" value="1"/>
</dbReference>
<keyword evidence="3" id="KW-1185">Reference proteome</keyword>
<dbReference type="Gene3D" id="3.90.1200.10">
    <property type="match status" value="1"/>
</dbReference>
<evidence type="ECO:0000259" key="1">
    <source>
        <dbReference type="Pfam" id="PF01636"/>
    </source>
</evidence>
<dbReference type="InterPro" id="IPR011009">
    <property type="entry name" value="Kinase-like_dom_sf"/>
</dbReference>